<feature type="signal peptide" evidence="1">
    <location>
        <begin position="1"/>
        <end position="23"/>
    </location>
</feature>
<sequence>MKSISLLSSLVFILAIAGCTTHANSNSSVRADYGLGFSSNAPVDTKELVLSNGHEELRSSGGGFLGGGFWNPDDPNSIPDGGKFHILIGDNIVPTSARAVWFSYRNQKFYEASIQFIPNLPELLNEYKTAFGTNTYRPTIIFGFGQNGEIKSVLSTSCSYQYECGKSEKKVTIASGKGSEIPGDTKVYLPITKQLIKQGRLKPIPGAEE</sequence>
<keyword evidence="1" id="KW-0732">Signal</keyword>
<accession>A0ABZ0PVQ0</accession>
<dbReference type="EMBL" id="CP137892">
    <property type="protein sequence ID" value="WPC05264.1"/>
    <property type="molecule type" value="Genomic_DNA"/>
</dbReference>
<evidence type="ECO:0000313" key="3">
    <source>
        <dbReference type="Proteomes" id="UP001305928"/>
    </source>
</evidence>
<dbReference type="RefSeq" id="WP_318644448.1">
    <property type="nucleotide sequence ID" value="NZ_CP137892.1"/>
</dbReference>
<dbReference type="InterPro" id="IPR021326">
    <property type="entry name" value="DUF2931"/>
</dbReference>
<gene>
    <name evidence="2" type="ORF">SBP02_00500</name>
</gene>
<evidence type="ECO:0000313" key="2">
    <source>
        <dbReference type="EMBL" id="WPC05264.1"/>
    </source>
</evidence>
<dbReference type="Proteomes" id="UP001305928">
    <property type="component" value="Chromosome"/>
</dbReference>
<feature type="chain" id="PRO_5045427441" evidence="1">
    <location>
        <begin position="24"/>
        <end position="209"/>
    </location>
</feature>
<reference evidence="2 3" key="1">
    <citation type="submission" date="2023-11" db="EMBL/GenBank/DDBJ databases">
        <title>Complete genome of Pseudomonas benzenivorans BA3361.</title>
        <authorList>
            <person name="Shin S.Y."/>
            <person name="Song J."/>
            <person name="Kang H."/>
        </authorList>
    </citation>
    <scope>NUCLEOTIDE SEQUENCE [LARGE SCALE GENOMIC DNA]</scope>
    <source>
        <strain evidence="2 3">HNIBRBA3361</strain>
    </source>
</reference>
<dbReference type="PROSITE" id="PS51257">
    <property type="entry name" value="PROKAR_LIPOPROTEIN"/>
    <property type="match status" value="1"/>
</dbReference>
<keyword evidence="3" id="KW-1185">Reference proteome</keyword>
<protein>
    <submittedName>
        <fullName evidence="2">DUF2931 family protein</fullName>
    </submittedName>
</protein>
<evidence type="ECO:0000256" key="1">
    <source>
        <dbReference type="SAM" id="SignalP"/>
    </source>
</evidence>
<organism evidence="2 3">
    <name type="scientific">Pseudomonas benzenivorans</name>
    <dbReference type="NCBI Taxonomy" id="556533"/>
    <lineage>
        <taxon>Bacteria</taxon>
        <taxon>Pseudomonadati</taxon>
        <taxon>Pseudomonadota</taxon>
        <taxon>Gammaproteobacteria</taxon>
        <taxon>Pseudomonadales</taxon>
        <taxon>Pseudomonadaceae</taxon>
        <taxon>Pseudomonas</taxon>
    </lineage>
</organism>
<proteinExistence type="predicted"/>
<name>A0ABZ0PVQ0_9PSED</name>
<dbReference type="Pfam" id="PF11153">
    <property type="entry name" value="DUF2931"/>
    <property type="match status" value="1"/>
</dbReference>